<dbReference type="InterPro" id="IPR029062">
    <property type="entry name" value="Class_I_gatase-like"/>
</dbReference>
<reference evidence="2 3" key="1">
    <citation type="submission" date="2021-03" db="EMBL/GenBank/DDBJ databases">
        <title>Genomic Encyclopedia of Type Strains, Phase IV (KMG-IV): sequencing the most valuable type-strain genomes for metagenomic binning, comparative biology and taxonomic classification.</title>
        <authorList>
            <person name="Goeker M."/>
        </authorList>
    </citation>
    <scope>NUCLEOTIDE SEQUENCE [LARGE SCALE GENOMIC DNA]</scope>
    <source>
        <strain evidence="2 3">DSM 24950</strain>
    </source>
</reference>
<proteinExistence type="predicted"/>
<dbReference type="EMBL" id="JAGGKV010000001">
    <property type="protein sequence ID" value="MBP1961432.1"/>
    <property type="molecule type" value="Genomic_DNA"/>
</dbReference>
<protein>
    <recommendedName>
        <fullName evidence="4">DUF4350 domain-containing protein</fullName>
    </recommendedName>
</protein>
<organism evidence="2 3">
    <name type="scientific">Paenibacillus aceris</name>
    <dbReference type="NCBI Taxonomy" id="869555"/>
    <lineage>
        <taxon>Bacteria</taxon>
        <taxon>Bacillati</taxon>
        <taxon>Bacillota</taxon>
        <taxon>Bacilli</taxon>
        <taxon>Bacillales</taxon>
        <taxon>Paenibacillaceae</taxon>
        <taxon>Paenibacillus</taxon>
    </lineage>
</organism>
<dbReference type="Gene3D" id="3.40.50.880">
    <property type="match status" value="1"/>
</dbReference>
<evidence type="ECO:0000256" key="1">
    <source>
        <dbReference type="SAM" id="Phobius"/>
    </source>
</evidence>
<sequence>MKPSFLNKCTFRLTCLIGSILLVLWMQCCGLFLGTARADEAALIEIESQIGFGASNVKQGRWTPVTMTLRNQGADLSGDLVIQVANPNRNKDFNYVQHVELPKGSTKVVTMLIPGNGYTKSNNTIAFYEKSQKNGKKITLAGNTYLEAFSLPKETLQVGVLARDVDTLNFLTLLNQSGNKVNVLHLKQEDIPKESLGLDSLDVLAINDFAADTLTSEQVQAIGLWTQRGGTLLLAGGAGYPKSAAPFAKASPVTYEGTTELNELPTVEKIGEKELVFPQPFTLSQAKLTGGAESILSEGTLPVIARSVYGSGFVTYAAYDLSLNPLASWNGNPRLWEQILSGPIEAAHAFNLNQMKFGNDPMWEMERALEFFPSLQPPKLPMLALVLLLYAILVGPLLYMVLRKLDRREWAWLVIPIAAILTSIGVFQFGATNRGSMMAQSLSTVSLNGTGSGIKQSALSVFLPKGGDLELKFTGKPVVSPLLLSDVYPGLQLHDQSELVVSKEPEATLVRLQGIPYSSISKLALGEEQLVSIGKIDYTISELSAKGAKGQVTNNTTKDLTDAAVVINQSYVKIGDIPAGASANFDTTGGIGMTNGFDVPQLAFPYPTNNSLDTNLHQRSLLSSYLNRKGNYSGGITPMVIGWMKDQSSITLTSGGSIPIEQLTLVSQDMKFNYVTPEGKIVIPSTALIPALIDNHLRMSSIQFQNGPFMQMGSGDVTLDYQLPNLAGASYQTMEMTADPNPDVTTELWNSETKAWEAITLQSFQSWEGEKLQPFLIEGKSIRMKVTTVQNNTMFRMPAVSLEGAVKR</sequence>
<accession>A0ABS4HS36</accession>
<name>A0ABS4HS36_9BACL</name>
<dbReference type="RefSeq" id="WP_167063632.1">
    <property type="nucleotide sequence ID" value="NZ_JAAOZR010000031.1"/>
</dbReference>
<gene>
    <name evidence="2" type="ORF">J2Z65_000626</name>
</gene>
<evidence type="ECO:0000313" key="3">
    <source>
        <dbReference type="Proteomes" id="UP001519344"/>
    </source>
</evidence>
<evidence type="ECO:0008006" key="4">
    <source>
        <dbReference type="Google" id="ProtNLM"/>
    </source>
</evidence>
<comment type="caution">
    <text evidence="2">The sequence shown here is derived from an EMBL/GenBank/DDBJ whole genome shotgun (WGS) entry which is preliminary data.</text>
</comment>
<evidence type="ECO:0000313" key="2">
    <source>
        <dbReference type="EMBL" id="MBP1961432.1"/>
    </source>
</evidence>
<keyword evidence="1" id="KW-0812">Transmembrane</keyword>
<dbReference type="Proteomes" id="UP001519344">
    <property type="component" value="Unassembled WGS sequence"/>
</dbReference>
<feature type="transmembrane region" description="Helical" evidence="1">
    <location>
        <begin position="380"/>
        <end position="399"/>
    </location>
</feature>
<keyword evidence="1" id="KW-0472">Membrane</keyword>
<keyword evidence="3" id="KW-1185">Reference proteome</keyword>
<keyword evidence="1" id="KW-1133">Transmembrane helix</keyword>
<feature type="transmembrane region" description="Helical" evidence="1">
    <location>
        <begin position="411"/>
        <end position="431"/>
    </location>
</feature>
<dbReference type="SUPFAM" id="SSF52317">
    <property type="entry name" value="Class I glutamine amidotransferase-like"/>
    <property type="match status" value="1"/>
</dbReference>